<keyword evidence="4" id="KW-1185">Reference proteome</keyword>
<dbReference type="InterPro" id="IPR038503">
    <property type="entry name" value="SpoIIIAH_sf"/>
</dbReference>
<evidence type="ECO:0000256" key="1">
    <source>
        <dbReference type="SAM" id="MobiDB-lite"/>
    </source>
</evidence>
<organism evidence="3 4">
    <name type="scientific">Anaerocolumna chitinilytica</name>
    <dbReference type="NCBI Taxonomy" id="1727145"/>
    <lineage>
        <taxon>Bacteria</taxon>
        <taxon>Bacillati</taxon>
        <taxon>Bacillota</taxon>
        <taxon>Clostridia</taxon>
        <taxon>Lachnospirales</taxon>
        <taxon>Lachnospiraceae</taxon>
        <taxon>Anaerocolumna</taxon>
    </lineage>
</organism>
<feature type="compositionally biased region" description="Polar residues" evidence="1">
    <location>
        <begin position="37"/>
        <end position="52"/>
    </location>
</feature>
<protein>
    <recommendedName>
        <fullName evidence="5">SpoIIIAH-like family protein</fullName>
    </recommendedName>
</protein>
<dbReference type="Gene3D" id="1.10.287.4300">
    <property type="entry name" value="Stage III sporulation protein AH-like"/>
    <property type="match status" value="1"/>
</dbReference>
<feature type="compositionally biased region" description="Basic and acidic residues" evidence="1">
    <location>
        <begin position="130"/>
        <end position="142"/>
    </location>
</feature>
<dbReference type="AlphaFoldDB" id="A0A7I8DW18"/>
<proteinExistence type="predicted"/>
<dbReference type="Proteomes" id="UP000515703">
    <property type="component" value="Chromosome"/>
</dbReference>
<feature type="compositionally biased region" description="Basic and acidic residues" evidence="1">
    <location>
        <begin position="89"/>
        <end position="122"/>
    </location>
</feature>
<reference evidence="3 4" key="1">
    <citation type="submission" date="2020-08" db="EMBL/GenBank/DDBJ databases">
        <title>Draft genome sequencing of an Anaerocolumna strain isolated from anoxic soil subjected to BSD treatment.</title>
        <authorList>
            <person name="Uek A."/>
            <person name="Tonouchi A."/>
        </authorList>
    </citation>
    <scope>NUCLEOTIDE SEQUENCE [LARGE SCALE GENOMIC DNA]</scope>
    <source>
        <strain evidence="3 4">CTTW</strain>
    </source>
</reference>
<dbReference type="KEGG" id="acht:bsdcttw_35670"/>
<evidence type="ECO:0008006" key="5">
    <source>
        <dbReference type="Google" id="ProtNLM"/>
    </source>
</evidence>
<evidence type="ECO:0000313" key="4">
    <source>
        <dbReference type="Proteomes" id="UP000515703"/>
    </source>
</evidence>
<dbReference type="EMBL" id="AP023368">
    <property type="protein sequence ID" value="BCK00527.1"/>
    <property type="molecule type" value="Genomic_DNA"/>
</dbReference>
<reference evidence="3 4" key="2">
    <citation type="submission" date="2020-08" db="EMBL/GenBank/DDBJ databases">
        <authorList>
            <person name="Ueki A."/>
            <person name="Tonouchi A."/>
        </authorList>
    </citation>
    <scope>NUCLEOTIDE SEQUENCE [LARGE SCALE GENOMIC DNA]</scope>
    <source>
        <strain evidence="3 4">CTTW</strain>
    </source>
</reference>
<gene>
    <name evidence="3" type="ORF">bsdcttw_35670</name>
</gene>
<feature type="region of interest" description="Disordered" evidence="1">
    <location>
        <begin position="36"/>
        <end position="148"/>
    </location>
</feature>
<name>A0A7I8DW18_9FIRM</name>
<sequence length="275" mass="29617">MKNLFRKNNIIIAALAIMIIIAGYLNFSSKHDPLKTGDTNDANTESTMGNDISDSDFLALDDQGNVLPESSLDLSDSDKGTTSDVAADTSKKDTTAKDDASTDTKKTADKDSTTDTASKDNADVAATDDGTTKTADKSDGKETSTPGEAVLVSTTTTADFFEAAKLNREQWRSKYIDTYNDIIAKDNLSEESKQVAVNALIKLNKIKEAENAAETLLGAKGFTDSLVFMRDKRVDVVVNAEKLTEQDLAQIMDVVKAETGMKASQIHINPTIANE</sequence>
<feature type="transmembrane region" description="Helical" evidence="2">
    <location>
        <begin position="9"/>
        <end position="27"/>
    </location>
</feature>
<keyword evidence="2" id="KW-0472">Membrane</keyword>
<dbReference type="RefSeq" id="WP_185256189.1">
    <property type="nucleotide sequence ID" value="NZ_AP023368.1"/>
</dbReference>
<evidence type="ECO:0000313" key="3">
    <source>
        <dbReference type="EMBL" id="BCK00527.1"/>
    </source>
</evidence>
<keyword evidence="2" id="KW-1133">Transmembrane helix</keyword>
<evidence type="ECO:0000256" key="2">
    <source>
        <dbReference type="SAM" id="Phobius"/>
    </source>
</evidence>
<keyword evidence="2" id="KW-0812">Transmembrane</keyword>
<dbReference type="InterPro" id="IPR024232">
    <property type="entry name" value="SpoIIIAH"/>
</dbReference>
<accession>A0A7I8DW18</accession>
<dbReference type="Pfam" id="PF12685">
    <property type="entry name" value="SpoIIIAH"/>
    <property type="match status" value="1"/>
</dbReference>